<organism evidence="1 2">
    <name type="scientific">Striga asiatica</name>
    <name type="common">Asiatic witchweed</name>
    <name type="synonym">Buchnera asiatica</name>
    <dbReference type="NCBI Taxonomy" id="4170"/>
    <lineage>
        <taxon>Eukaryota</taxon>
        <taxon>Viridiplantae</taxon>
        <taxon>Streptophyta</taxon>
        <taxon>Embryophyta</taxon>
        <taxon>Tracheophyta</taxon>
        <taxon>Spermatophyta</taxon>
        <taxon>Magnoliopsida</taxon>
        <taxon>eudicotyledons</taxon>
        <taxon>Gunneridae</taxon>
        <taxon>Pentapetalae</taxon>
        <taxon>asterids</taxon>
        <taxon>lamiids</taxon>
        <taxon>Lamiales</taxon>
        <taxon>Orobanchaceae</taxon>
        <taxon>Buchnereae</taxon>
        <taxon>Striga</taxon>
    </lineage>
</organism>
<proteinExistence type="predicted"/>
<gene>
    <name evidence="1" type="ORF">STAS_30249</name>
</gene>
<dbReference type="EMBL" id="BKCP01010514">
    <property type="protein sequence ID" value="GER52764.1"/>
    <property type="molecule type" value="Genomic_DNA"/>
</dbReference>
<name>A0A5A7R8W4_STRAF</name>
<keyword evidence="2" id="KW-1185">Reference proteome</keyword>
<dbReference type="Proteomes" id="UP000325081">
    <property type="component" value="Unassembled WGS sequence"/>
</dbReference>
<accession>A0A5A7R8W4</accession>
<comment type="caution">
    <text evidence="1">The sequence shown here is derived from an EMBL/GenBank/DDBJ whole genome shotgun (WGS) entry which is preliminary data.</text>
</comment>
<reference evidence="2" key="1">
    <citation type="journal article" date="2019" name="Curr. Biol.">
        <title>Genome Sequence of Striga asiatica Provides Insight into the Evolution of Plant Parasitism.</title>
        <authorList>
            <person name="Yoshida S."/>
            <person name="Kim S."/>
            <person name="Wafula E.K."/>
            <person name="Tanskanen J."/>
            <person name="Kim Y.M."/>
            <person name="Honaas L."/>
            <person name="Yang Z."/>
            <person name="Spallek T."/>
            <person name="Conn C.E."/>
            <person name="Ichihashi Y."/>
            <person name="Cheong K."/>
            <person name="Cui S."/>
            <person name="Der J.P."/>
            <person name="Gundlach H."/>
            <person name="Jiao Y."/>
            <person name="Hori C."/>
            <person name="Ishida J.K."/>
            <person name="Kasahara H."/>
            <person name="Kiba T."/>
            <person name="Kim M.S."/>
            <person name="Koo N."/>
            <person name="Laohavisit A."/>
            <person name="Lee Y.H."/>
            <person name="Lumba S."/>
            <person name="McCourt P."/>
            <person name="Mortimer J.C."/>
            <person name="Mutuku J.M."/>
            <person name="Nomura T."/>
            <person name="Sasaki-Sekimoto Y."/>
            <person name="Seto Y."/>
            <person name="Wang Y."/>
            <person name="Wakatake T."/>
            <person name="Sakakibara H."/>
            <person name="Demura T."/>
            <person name="Yamaguchi S."/>
            <person name="Yoneyama K."/>
            <person name="Manabe R.I."/>
            <person name="Nelson D.C."/>
            <person name="Schulman A.H."/>
            <person name="Timko M.P."/>
            <person name="dePamphilis C.W."/>
            <person name="Choi D."/>
            <person name="Shirasu K."/>
        </authorList>
    </citation>
    <scope>NUCLEOTIDE SEQUENCE [LARGE SCALE GENOMIC DNA]</scope>
    <source>
        <strain evidence="2">cv. UVA1</strain>
    </source>
</reference>
<sequence>MKPPLLELQIPCSNIGPKTNSHFLSRSGCGIRRQSKLVHHPLGFGAFSGATTSGPEYMGLSIPVAFQNPEPVTLLGLTLRSTTLCLSHLNLSILKKIKNINLLDELNSYRLLFDFSPKIKPYKLFVCRVKTKTRKWDSLVFFFFSSSLHHIFHFHYGY</sequence>
<protein>
    <submittedName>
        <fullName evidence="1">Mitochondrial glycoprotein family protein</fullName>
    </submittedName>
</protein>
<dbReference type="AlphaFoldDB" id="A0A5A7R8W4"/>
<evidence type="ECO:0000313" key="1">
    <source>
        <dbReference type="EMBL" id="GER52764.1"/>
    </source>
</evidence>
<evidence type="ECO:0000313" key="2">
    <source>
        <dbReference type="Proteomes" id="UP000325081"/>
    </source>
</evidence>